<reference evidence="1 2" key="1">
    <citation type="submission" date="2016-08" db="EMBL/GenBank/DDBJ databases">
        <authorList>
            <person name="Seilhamer J.J."/>
        </authorList>
    </citation>
    <scope>NUCLEOTIDE SEQUENCE [LARGE SCALE GENOMIC DNA]</scope>
    <source>
        <strain evidence="1 2">KCTC 42603</strain>
    </source>
</reference>
<keyword evidence="2" id="KW-1185">Reference proteome</keyword>
<dbReference type="RefSeq" id="WP_070127781.1">
    <property type="nucleotide sequence ID" value="NZ_MDHN01000045.1"/>
</dbReference>
<sequence>MKYKVRNLFWIKLLTSFWLIAGAFAYLETLYVEYLEPDIQQNAVEASFTPKHVDSLNASNDKSVDFAESFWQIANVALFLLTDNFALNPPDWFQEHFLNQSINLISFQYYHSALPA</sequence>
<evidence type="ECO:0000313" key="1">
    <source>
        <dbReference type="EMBL" id="OFC68740.1"/>
    </source>
</evidence>
<evidence type="ECO:0000313" key="2">
    <source>
        <dbReference type="Proteomes" id="UP000175691"/>
    </source>
</evidence>
<protein>
    <submittedName>
        <fullName evidence="1">Uncharacterized protein</fullName>
    </submittedName>
</protein>
<dbReference type="AlphaFoldDB" id="A0A1E7Z5G9"/>
<comment type="caution">
    <text evidence="1">The sequence shown here is derived from an EMBL/GenBank/DDBJ whole genome shotgun (WGS) entry which is preliminary data.</text>
</comment>
<dbReference type="Proteomes" id="UP000175691">
    <property type="component" value="Unassembled WGS sequence"/>
</dbReference>
<organism evidence="1 2">
    <name type="scientific">Alteromonas confluentis</name>
    <dbReference type="NCBI Taxonomy" id="1656094"/>
    <lineage>
        <taxon>Bacteria</taxon>
        <taxon>Pseudomonadati</taxon>
        <taxon>Pseudomonadota</taxon>
        <taxon>Gammaproteobacteria</taxon>
        <taxon>Alteromonadales</taxon>
        <taxon>Alteromonadaceae</taxon>
        <taxon>Alteromonas/Salinimonas group</taxon>
        <taxon>Alteromonas</taxon>
    </lineage>
</organism>
<name>A0A1E7Z5G9_9ALTE</name>
<dbReference type="EMBL" id="MDHN01000045">
    <property type="protein sequence ID" value="OFC68740.1"/>
    <property type="molecule type" value="Genomic_DNA"/>
</dbReference>
<dbReference type="STRING" id="1656094.BFC18_01430"/>
<proteinExistence type="predicted"/>
<gene>
    <name evidence="1" type="ORF">BFC18_01430</name>
</gene>
<accession>A0A1E7Z5G9</accession>